<dbReference type="PANTHER" id="PTHR42693">
    <property type="entry name" value="ARYLSULFATASE FAMILY MEMBER"/>
    <property type="match status" value="1"/>
</dbReference>
<dbReference type="Pfam" id="PF00884">
    <property type="entry name" value="Sulfatase"/>
    <property type="match status" value="1"/>
</dbReference>
<evidence type="ECO:0000256" key="2">
    <source>
        <dbReference type="ARBA" id="ARBA00022801"/>
    </source>
</evidence>
<evidence type="ECO:0000313" key="5">
    <source>
        <dbReference type="EMBL" id="MDZ8118431.1"/>
    </source>
</evidence>
<dbReference type="SUPFAM" id="SSF53649">
    <property type="entry name" value="Alkaline phosphatase-like"/>
    <property type="match status" value="1"/>
</dbReference>
<evidence type="ECO:0000259" key="4">
    <source>
        <dbReference type="Pfam" id="PF00884"/>
    </source>
</evidence>
<dbReference type="EMBL" id="JARVCO010000008">
    <property type="protein sequence ID" value="MDZ8118431.1"/>
    <property type="molecule type" value="Genomic_DNA"/>
</dbReference>
<dbReference type="InterPro" id="IPR017850">
    <property type="entry name" value="Alkaline_phosphatase_core_sf"/>
</dbReference>
<gene>
    <name evidence="5" type="ORF">P9H32_07280</name>
</gene>
<comment type="caution">
    <text evidence="5">The sequence shown here is derived from an EMBL/GenBank/DDBJ whole genome shotgun (WGS) entry which is preliminary data.</text>
</comment>
<dbReference type="RefSeq" id="WP_322608231.1">
    <property type="nucleotide sequence ID" value="NZ_JARVCO010000008.1"/>
</dbReference>
<name>A0ABU5MW26_9BACT</name>
<protein>
    <submittedName>
        <fullName evidence="5">Sulfatase-like hydrolase/transferase</fullName>
    </submittedName>
</protein>
<comment type="similarity">
    <text evidence="1">Belongs to the sulfatase family.</text>
</comment>
<dbReference type="Gene3D" id="3.40.720.10">
    <property type="entry name" value="Alkaline Phosphatase, subunit A"/>
    <property type="match status" value="1"/>
</dbReference>
<proteinExistence type="inferred from homology"/>
<keyword evidence="3" id="KW-0472">Membrane</keyword>
<dbReference type="PANTHER" id="PTHR42693:SF53">
    <property type="entry name" value="ENDO-4-O-SULFATASE"/>
    <property type="match status" value="1"/>
</dbReference>
<dbReference type="InterPro" id="IPR000917">
    <property type="entry name" value="Sulfatase_N"/>
</dbReference>
<evidence type="ECO:0000313" key="6">
    <source>
        <dbReference type="Proteomes" id="UP001290861"/>
    </source>
</evidence>
<keyword evidence="2" id="KW-0378">Hydrolase</keyword>
<keyword evidence="3" id="KW-0812">Transmembrane</keyword>
<feature type="domain" description="Sulfatase N-terminal" evidence="4">
    <location>
        <begin position="40"/>
        <end position="439"/>
    </location>
</feature>
<keyword evidence="6" id="KW-1185">Reference proteome</keyword>
<sequence length="541" mass="61585">MKIQHKQNLPIPSHSVYWTLVIAAVLTFLSILTCFSETRPNVIILFADDISPRELPVYQSSVWTKPKGGDTSDPKYRAHTPVLDRLASEGCYLNSVWGATVCMPSRAMMMTGRYATRTKWWDNRDLGKIRTPKGERTWYLFESSPIGMGQIALMGGYASVWAGKTQMQVQGEDFQRFGFTEGMIGTGDEMDIRNFKYGFRTTIVNVDGKPAVKNLDSGKLAPGYPLARRSYGFNPHQVVVNEKGKKAGLEWWPNTPEAQASFSLNTYGPDIETDYGLDFMERQHKAGKPFLIYHATHLGHGDFDWLNPDSGNKWPGTPVIQWDGKRYHRTEPDITGSKGVYDTHGTVTDPGLHRHINYCDYIMWRYIEKTKALGIYENTVFIFAADNGSHKFGKTRVDQQRGVHVPLIIHASNLTKKGELNALASLVDMVPTLADIMGVKIPENYELDGKSLWPYLTADAPEPHDWIYSYKKDKQLARGRKVLRDGYGTWWDVSVLPEDHCSFPEIKDWGSVSEQHREEREMLLKVLEKNNIYETEYNAPR</sequence>
<keyword evidence="3" id="KW-1133">Transmembrane helix</keyword>
<organism evidence="5 6">
    <name type="scientific">Pontiella agarivorans</name>
    <dbReference type="NCBI Taxonomy" id="3038953"/>
    <lineage>
        <taxon>Bacteria</taxon>
        <taxon>Pseudomonadati</taxon>
        <taxon>Kiritimatiellota</taxon>
        <taxon>Kiritimatiellia</taxon>
        <taxon>Kiritimatiellales</taxon>
        <taxon>Pontiellaceae</taxon>
        <taxon>Pontiella</taxon>
    </lineage>
</organism>
<reference evidence="5 6" key="1">
    <citation type="journal article" date="2024" name="Appl. Environ. Microbiol.">
        <title>Pontiella agarivorans sp. nov., a novel marine anaerobic bacterium capable of degrading macroalgal polysaccharides and fixing nitrogen.</title>
        <authorList>
            <person name="Liu N."/>
            <person name="Kivenson V."/>
            <person name="Peng X."/>
            <person name="Cui Z."/>
            <person name="Lankiewicz T.S."/>
            <person name="Gosselin K.M."/>
            <person name="English C.J."/>
            <person name="Blair E.M."/>
            <person name="O'Malley M.A."/>
            <person name="Valentine D.L."/>
        </authorList>
    </citation>
    <scope>NUCLEOTIDE SEQUENCE [LARGE SCALE GENOMIC DNA]</scope>
    <source>
        <strain evidence="5 6">NLcol2</strain>
    </source>
</reference>
<dbReference type="Proteomes" id="UP001290861">
    <property type="component" value="Unassembled WGS sequence"/>
</dbReference>
<evidence type="ECO:0000256" key="3">
    <source>
        <dbReference type="SAM" id="Phobius"/>
    </source>
</evidence>
<feature type="transmembrane region" description="Helical" evidence="3">
    <location>
        <begin position="16"/>
        <end position="35"/>
    </location>
</feature>
<dbReference type="InterPro" id="IPR050738">
    <property type="entry name" value="Sulfatase"/>
</dbReference>
<evidence type="ECO:0000256" key="1">
    <source>
        <dbReference type="ARBA" id="ARBA00008779"/>
    </source>
</evidence>
<accession>A0ABU5MW26</accession>